<comment type="caution">
    <text evidence="1">The sequence shown here is derived from an EMBL/GenBank/DDBJ whole genome shotgun (WGS) entry which is preliminary data.</text>
</comment>
<accession>A0A0W7X656</accession>
<dbReference type="AlphaFoldDB" id="A0A0W7X656"/>
<dbReference type="SUPFAM" id="SSF54427">
    <property type="entry name" value="NTF2-like"/>
    <property type="match status" value="1"/>
</dbReference>
<evidence type="ECO:0008006" key="3">
    <source>
        <dbReference type="Google" id="ProtNLM"/>
    </source>
</evidence>
<dbReference type="Gene3D" id="3.10.450.50">
    <property type="match status" value="1"/>
</dbReference>
<dbReference type="RefSeq" id="WP_058847305.1">
    <property type="nucleotide sequence ID" value="NZ_LOCL01000030.1"/>
</dbReference>
<dbReference type="InterPro" id="IPR032710">
    <property type="entry name" value="NTF2-like_dom_sf"/>
</dbReference>
<keyword evidence="2" id="KW-1185">Reference proteome</keyword>
<protein>
    <recommendedName>
        <fullName evidence="3">SnoaL-like domain-containing protein</fullName>
    </recommendedName>
</protein>
<name>A0A0W7X656_9ACTN</name>
<reference evidence="1 2" key="1">
    <citation type="submission" date="2015-12" db="EMBL/GenBank/DDBJ databases">
        <title>Draft genome sequence of Streptomyces silvensis ATCC 53525, a producer of novel hormone antagonists.</title>
        <authorList>
            <person name="Johnston C.W."/>
            <person name="Li Y."/>
            <person name="Magarvey N.A."/>
        </authorList>
    </citation>
    <scope>NUCLEOTIDE SEQUENCE [LARGE SCALE GENOMIC DNA]</scope>
    <source>
        <strain evidence="1 2">ATCC 53525</strain>
    </source>
</reference>
<organism evidence="1 2">
    <name type="scientific">Streptomyces silvensis</name>
    <dbReference type="NCBI Taxonomy" id="1765722"/>
    <lineage>
        <taxon>Bacteria</taxon>
        <taxon>Bacillati</taxon>
        <taxon>Actinomycetota</taxon>
        <taxon>Actinomycetes</taxon>
        <taxon>Kitasatosporales</taxon>
        <taxon>Streptomycetaceae</taxon>
        <taxon>Streptomyces</taxon>
    </lineage>
</organism>
<evidence type="ECO:0000313" key="2">
    <source>
        <dbReference type="Proteomes" id="UP000054804"/>
    </source>
</evidence>
<dbReference type="OrthoDB" id="4762924at2"/>
<proteinExistence type="predicted"/>
<dbReference type="Proteomes" id="UP000054804">
    <property type="component" value="Unassembled WGS sequence"/>
</dbReference>
<dbReference type="EMBL" id="LOCL01000030">
    <property type="protein sequence ID" value="KUF18396.1"/>
    <property type="molecule type" value="Genomic_DNA"/>
</dbReference>
<sequence>MTPRDGTPSHPAVRAFVDAVNAQDPQALWNVLAEDATVIDVGTERDTGAWVERELFSSHARMEVVEESQDGLSVQARFHNDIWGDIDTAWEFSVSDGIIRRFATGPA</sequence>
<evidence type="ECO:0000313" key="1">
    <source>
        <dbReference type="EMBL" id="KUF18396.1"/>
    </source>
</evidence>
<dbReference type="STRING" id="1765722.AT728_18770"/>
<gene>
    <name evidence="1" type="ORF">AT728_18770</name>
</gene>